<feature type="region of interest" description="Disordered" evidence="1">
    <location>
        <begin position="67"/>
        <end position="125"/>
    </location>
</feature>
<reference evidence="2" key="1">
    <citation type="submission" date="2019-12" db="EMBL/GenBank/DDBJ databases">
        <authorList>
            <person name="Scholes J."/>
        </authorList>
    </citation>
    <scope>NUCLEOTIDE SEQUENCE</scope>
</reference>
<name>A0A9N7MUS4_STRHE</name>
<keyword evidence="3" id="KW-1185">Reference proteome</keyword>
<evidence type="ECO:0000256" key="1">
    <source>
        <dbReference type="SAM" id="MobiDB-lite"/>
    </source>
</evidence>
<feature type="region of interest" description="Disordered" evidence="1">
    <location>
        <begin position="282"/>
        <end position="331"/>
    </location>
</feature>
<comment type="caution">
    <text evidence="2">The sequence shown here is derived from an EMBL/GenBank/DDBJ whole genome shotgun (WGS) entry which is preliminary data.</text>
</comment>
<accession>A0A9N7MUS4</accession>
<feature type="compositionally biased region" description="Basic and acidic residues" evidence="1">
    <location>
        <begin position="310"/>
        <end position="325"/>
    </location>
</feature>
<feature type="region of interest" description="Disordered" evidence="1">
    <location>
        <begin position="1"/>
        <end position="42"/>
    </location>
</feature>
<evidence type="ECO:0000313" key="3">
    <source>
        <dbReference type="Proteomes" id="UP001153555"/>
    </source>
</evidence>
<gene>
    <name evidence="2" type="ORF">SHERM_01480</name>
</gene>
<feature type="compositionally biased region" description="Basic and acidic residues" evidence="1">
    <location>
        <begin position="1"/>
        <end position="26"/>
    </location>
</feature>
<feature type="region of interest" description="Disordered" evidence="1">
    <location>
        <begin position="204"/>
        <end position="238"/>
    </location>
</feature>
<evidence type="ECO:0000313" key="2">
    <source>
        <dbReference type="EMBL" id="CAA0820242.1"/>
    </source>
</evidence>
<dbReference type="AlphaFoldDB" id="A0A9N7MUS4"/>
<sequence>MSKMVTEKEREGFIGRNSIENREKRERGSKHSVSARHDDVALSPVINNPRRLKSVIAFADHRYDDEDDVEKSSWAINPHEEEIVYDQNDYPSLKSPDSNEEGTKMELGDQSHGNSSKMIGVKDGDRQMEAVDMDNADKGKEVDDKSVLESILRQRALENLKNFKGRLQTTGQTSLNLEMNEKSLKKFKGRLQTTGQTSLNLEMNEKSNEKMPPDVTTVSSDFQRTNQNSGPSQKSDLSQITDAWSLLDSENVEKEHGIIIHTSEQLNEDKYMNSDAGLNKTVSRVDTCPGTETTRAGINSNSKPSSSSVGEHKLERENDAKDGSFEQKNMSVMRGGKMVQVSVRMWI</sequence>
<proteinExistence type="predicted"/>
<feature type="compositionally biased region" description="Polar residues" evidence="1">
    <location>
        <begin position="216"/>
        <end position="238"/>
    </location>
</feature>
<dbReference type="PANTHER" id="PTHR36808">
    <property type="entry name" value="TRANSCRIPTIONAL REGULATOR ATRX-LIKE PROTEIN"/>
    <property type="match status" value="1"/>
</dbReference>
<dbReference type="OrthoDB" id="786617at2759"/>
<protein>
    <submittedName>
        <fullName evidence="2">Uncharacterized protein</fullName>
    </submittedName>
</protein>
<organism evidence="2 3">
    <name type="scientific">Striga hermonthica</name>
    <name type="common">Purple witchweed</name>
    <name type="synonym">Buchnera hermonthica</name>
    <dbReference type="NCBI Taxonomy" id="68872"/>
    <lineage>
        <taxon>Eukaryota</taxon>
        <taxon>Viridiplantae</taxon>
        <taxon>Streptophyta</taxon>
        <taxon>Embryophyta</taxon>
        <taxon>Tracheophyta</taxon>
        <taxon>Spermatophyta</taxon>
        <taxon>Magnoliopsida</taxon>
        <taxon>eudicotyledons</taxon>
        <taxon>Gunneridae</taxon>
        <taxon>Pentapetalae</taxon>
        <taxon>asterids</taxon>
        <taxon>lamiids</taxon>
        <taxon>Lamiales</taxon>
        <taxon>Orobanchaceae</taxon>
        <taxon>Buchnereae</taxon>
        <taxon>Striga</taxon>
    </lineage>
</organism>
<dbReference type="Proteomes" id="UP001153555">
    <property type="component" value="Unassembled WGS sequence"/>
</dbReference>
<feature type="compositionally biased region" description="Low complexity" evidence="1">
    <location>
        <begin position="299"/>
        <end position="308"/>
    </location>
</feature>
<dbReference type="PANTHER" id="PTHR36808:SF1">
    <property type="entry name" value="TRANSCRIPTIONAL REGULATOR ATRX-LIKE PROTEIN"/>
    <property type="match status" value="1"/>
</dbReference>
<feature type="compositionally biased region" description="Polar residues" evidence="1">
    <location>
        <begin position="282"/>
        <end position="298"/>
    </location>
</feature>
<dbReference type="EMBL" id="CACSLK010020336">
    <property type="protein sequence ID" value="CAA0820242.1"/>
    <property type="molecule type" value="Genomic_DNA"/>
</dbReference>